<evidence type="ECO:0000313" key="9">
    <source>
        <dbReference type="Proteomes" id="UP000077469"/>
    </source>
</evidence>
<evidence type="ECO:0000259" key="7">
    <source>
        <dbReference type="SMART" id="SM00881"/>
    </source>
</evidence>
<dbReference type="HAMAP" id="MF_01131">
    <property type="entry name" value="Rex"/>
    <property type="match status" value="1"/>
</dbReference>
<evidence type="ECO:0000256" key="3">
    <source>
        <dbReference type="ARBA" id="ARBA00023015"/>
    </source>
</evidence>
<keyword evidence="2 6" id="KW-0678">Repressor</keyword>
<name>A0A0X1KRD9_9THEM</name>
<accession>A0A0X1KRD9</accession>
<dbReference type="STRING" id="1123384.AJ81_06410"/>
<organism evidence="8 9">
    <name type="scientific">Pseudothermotoga hypogea DSM 11164 = NBRC 106472</name>
    <dbReference type="NCBI Taxonomy" id="1123384"/>
    <lineage>
        <taxon>Bacteria</taxon>
        <taxon>Thermotogati</taxon>
        <taxon>Thermotogota</taxon>
        <taxon>Thermotogae</taxon>
        <taxon>Thermotogales</taxon>
        <taxon>Thermotogaceae</taxon>
        <taxon>Pseudothermotoga</taxon>
    </lineage>
</organism>
<dbReference type="NCBIfam" id="NF003995">
    <property type="entry name" value="PRK05472.2-4"/>
    <property type="match status" value="1"/>
</dbReference>
<keyword evidence="4 6" id="KW-0238">DNA-binding</keyword>
<evidence type="ECO:0000256" key="6">
    <source>
        <dbReference type="HAMAP-Rule" id="MF_01131"/>
    </source>
</evidence>
<dbReference type="Gene3D" id="3.40.50.720">
    <property type="entry name" value="NAD(P)-binding Rossmann-like Domain"/>
    <property type="match status" value="1"/>
</dbReference>
<dbReference type="InterPro" id="IPR036291">
    <property type="entry name" value="NAD(P)-bd_dom_sf"/>
</dbReference>
<dbReference type="SUPFAM" id="SSF46785">
    <property type="entry name" value="Winged helix' DNA-binding domain"/>
    <property type="match status" value="1"/>
</dbReference>
<keyword evidence="3 6" id="KW-0805">Transcription regulation</keyword>
<dbReference type="GO" id="GO:0003700">
    <property type="term" value="F:DNA-binding transcription factor activity"/>
    <property type="evidence" value="ECO:0007669"/>
    <property type="project" value="UniProtKB-UniRule"/>
</dbReference>
<evidence type="ECO:0000313" key="8">
    <source>
        <dbReference type="EMBL" id="AJC73885.1"/>
    </source>
</evidence>
<comment type="subcellular location">
    <subcellularLocation>
        <location evidence="6">Cytoplasm</location>
    </subcellularLocation>
</comment>
<sequence>MLPKPTFERLKLYHRLLLDVEEEYISSETIARLLKIQPEQVRKDLSYLKTTGKPKVGYKVEELKKELDELFGIKRETAVVIVGAGRLGSALANYQGFAKYGIEIVAIFDKDPEKIGQFVSDLVVLPLKDLKRVVKRFNVEIGVICVPKESAQEVANLLVACGIKGIWNFAPIELEVPEDVLVVNEDITQSLLTLKHLLNRRRNKS</sequence>
<dbReference type="AlphaFoldDB" id="A0A0X1KRD9"/>
<dbReference type="PANTHER" id="PTHR35786:SF1">
    <property type="entry name" value="REDOX-SENSING TRANSCRIPTIONAL REPRESSOR REX 1"/>
    <property type="match status" value="1"/>
</dbReference>
<dbReference type="NCBIfam" id="NF003994">
    <property type="entry name" value="PRK05472.2-3"/>
    <property type="match status" value="1"/>
</dbReference>
<comment type="function">
    <text evidence="6">Modulates transcription in response to changes in cellular NADH/NAD(+) redox state.</text>
</comment>
<dbReference type="Proteomes" id="UP000077469">
    <property type="component" value="Chromosome"/>
</dbReference>
<feature type="binding site" evidence="6">
    <location>
        <begin position="83"/>
        <end position="88"/>
    </location>
    <ligand>
        <name>NAD(+)</name>
        <dbReference type="ChEBI" id="CHEBI:57540"/>
    </ligand>
</feature>
<gene>
    <name evidence="6" type="primary">rex</name>
    <name evidence="8" type="ORF">AJ81_06410</name>
</gene>
<keyword evidence="1 6" id="KW-0963">Cytoplasm</keyword>
<dbReference type="Pfam" id="PF06971">
    <property type="entry name" value="Put_DNA-bind_N"/>
    <property type="match status" value="1"/>
</dbReference>
<dbReference type="GO" id="GO:0045892">
    <property type="term" value="P:negative regulation of DNA-templated transcription"/>
    <property type="evidence" value="ECO:0007669"/>
    <property type="project" value="InterPro"/>
</dbReference>
<dbReference type="InterPro" id="IPR003781">
    <property type="entry name" value="CoA-bd"/>
</dbReference>
<keyword evidence="6" id="KW-0520">NAD</keyword>
<evidence type="ECO:0000256" key="2">
    <source>
        <dbReference type="ARBA" id="ARBA00022491"/>
    </source>
</evidence>
<reference evidence="8 9" key="1">
    <citation type="submission" date="2014-01" db="EMBL/GenBank/DDBJ databases">
        <title>Genome sequencing of Thermotog hypogea.</title>
        <authorList>
            <person name="Zhang X."/>
            <person name="Alvare G."/>
            <person name="Fristensky B."/>
            <person name="Chen L."/>
            <person name="Suen T."/>
            <person name="Chen Q."/>
            <person name="Ma K."/>
        </authorList>
    </citation>
    <scope>NUCLEOTIDE SEQUENCE [LARGE SCALE GENOMIC DNA]</scope>
    <source>
        <strain evidence="8 9">DSM 11164</strain>
    </source>
</reference>
<dbReference type="GO" id="GO:0005737">
    <property type="term" value="C:cytoplasm"/>
    <property type="evidence" value="ECO:0007669"/>
    <property type="project" value="UniProtKB-SubCell"/>
</dbReference>
<dbReference type="Gene3D" id="1.10.10.10">
    <property type="entry name" value="Winged helix-like DNA-binding domain superfamily/Winged helix DNA-binding domain"/>
    <property type="match status" value="1"/>
</dbReference>
<comment type="similarity">
    <text evidence="6">Belongs to the transcriptional regulatory Rex family.</text>
</comment>
<dbReference type="Pfam" id="PF02629">
    <property type="entry name" value="CoA_binding"/>
    <property type="match status" value="1"/>
</dbReference>
<dbReference type="PATRIC" id="fig|1123384.7.peg.1292"/>
<dbReference type="InterPro" id="IPR036388">
    <property type="entry name" value="WH-like_DNA-bd_sf"/>
</dbReference>
<protein>
    <recommendedName>
        <fullName evidence="6">Redox-sensing transcriptional repressor Rex</fullName>
    </recommendedName>
</protein>
<dbReference type="GO" id="GO:0003677">
    <property type="term" value="F:DNA binding"/>
    <property type="evidence" value="ECO:0007669"/>
    <property type="project" value="UniProtKB-UniRule"/>
</dbReference>
<dbReference type="OrthoDB" id="9784760at2"/>
<dbReference type="InterPro" id="IPR036390">
    <property type="entry name" value="WH_DNA-bd_sf"/>
</dbReference>
<dbReference type="SMART" id="SM00881">
    <property type="entry name" value="CoA_binding"/>
    <property type="match status" value="1"/>
</dbReference>
<dbReference type="KEGG" id="phy:AJ81_06410"/>
<evidence type="ECO:0000256" key="4">
    <source>
        <dbReference type="ARBA" id="ARBA00023125"/>
    </source>
</evidence>
<evidence type="ECO:0000256" key="1">
    <source>
        <dbReference type="ARBA" id="ARBA00022490"/>
    </source>
</evidence>
<dbReference type="EMBL" id="CP007141">
    <property type="protein sequence ID" value="AJC73885.1"/>
    <property type="molecule type" value="Genomic_DNA"/>
</dbReference>
<dbReference type="PaxDb" id="1123384-AJ81_06410"/>
<keyword evidence="5 6" id="KW-0804">Transcription</keyword>
<dbReference type="SUPFAM" id="SSF51735">
    <property type="entry name" value="NAD(P)-binding Rossmann-fold domains"/>
    <property type="match status" value="1"/>
</dbReference>
<evidence type="ECO:0000256" key="5">
    <source>
        <dbReference type="ARBA" id="ARBA00023163"/>
    </source>
</evidence>
<dbReference type="GO" id="GO:0051775">
    <property type="term" value="P:response to redox state"/>
    <property type="evidence" value="ECO:0007669"/>
    <property type="project" value="InterPro"/>
</dbReference>
<dbReference type="InterPro" id="IPR022876">
    <property type="entry name" value="Tscrpt_rep_Rex"/>
</dbReference>
<comment type="caution">
    <text evidence="6">Lacks conserved residue(s) required for the propagation of feature annotation.</text>
</comment>
<proteinExistence type="inferred from homology"/>
<feature type="domain" description="CoA-binding" evidence="7">
    <location>
        <begin position="72"/>
        <end position="173"/>
    </location>
</feature>
<dbReference type="PANTHER" id="PTHR35786">
    <property type="entry name" value="REDOX-SENSING TRANSCRIPTIONAL REPRESSOR REX"/>
    <property type="match status" value="1"/>
</dbReference>
<comment type="subunit">
    <text evidence="6">Homodimer.</text>
</comment>
<keyword evidence="9" id="KW-1185">Reference proteome</keyword>
<dbReference type="NCBIfam" id="NF003996">
    <property type="entry name" value="PRK05472.2-5"/>
    <property type="match status" value="1"/>
</dbReference>
<dbReference type="InterPro" id="IPR009718">
    <property type="entry name" value="Rex_DNA-bd_C_dom"/>
</dbReference>